<dbReference type="InterPro" id="IPR011611">
    <property type="entry name" value="PfkB_dom"/>
</dbReference>
<dbReference type="SUPFAM" id="SSF53613">
    <property type="entry name" value="Ribokinase-like"/>
    <property type="match status" value="1"/>
</dbReference>
<dbReference type="Pfam" id="PF00294">
    <property type="entry name" value="PfkB"/>
    <property type="match status" value="1"/>
</dbReference>
<sequence length="296" mass="30748">MTTILCAGVAVIDFVYQLDEMPRRAEKYRAKDAWMTGGGNAANASVAISRLGGHARLAARLGDDAVADMIVSGLEVEGVDCALVRRFAGRKSSFSAVFIDAAGERQIVNYRDMDISFGAEWLAAADLGLFDAALSDTRWPQCGAAVLGRARERGVPGVLDAEAPIALAEEALLLASHIAFSAQGLRDYAGHSDLAKGLREAARATGAWVCATDGAKGVLWLDGGEVRSVPTVAVAAVETLGAGDVWHGAFTLKLAEGESEEAAIHYANAAAALKCAGSGGRASYPRRADVDALLSG</sequence>
<proteinExistence type="predicted"/>
<evidence type="ECO:0000313" key="4">
    <source>
        <dbReference type="EMBL" id="SMH49715.1"/>
    </source>
</evidence>
<dbReference type="PANTHER" id="PTHR10584">
    <property type="entry name" value="SUGAR KINASE"/>
    <property type="match status" value="1"/>
</dbReference>
<accession>A0A1X7PG53</accession>
<dbReference type="Proteomes" id="UP000193083">
    <property type="component" value="Unassembled WGS sequence"/>
</dbReference>
<feature type="domain" description="Carbohydrate kinase PfkB" evidence="3">
    <location>
        <begin position="1"/>
        <end position="285"/>
    </location>
</feature>
<keyword evidence="5" id="KW-1185">Reference proteome</keyword>
<dbReference type="EMBL" id="FXBL01000004">
    <property type="protein sequence ID" value="SMH49715.1"/>
    <property type="molecule type" value="Genomic_DNA"/>
</dbReference>
<evidence type="ECO:0000256" key="2">
    <source>
        <dbReference type="ARBA" id="ARBA00022777"/>
    </source>
</evidence>
<dbReference type="AlphaFoldDB" id="A0A1X7PG53"/>
<dbReference type="GO" id="GO:0016301">
    <property type="term" value="F:kinase activity"/>
    <property type="evidence" value="ECO:0007669"/>
    <property type="project" value="UniProtKB-KW"/>
</dbReference>
<dbReference type="PRINTS" id="PR00990">
    <property type="entry name" value="RIBOKINASE"/>
</dbReference>
<reference evidence="4 5" key="1">
    <citation type="submission" date="2017-04" db="EMBL/GenBank/DDBJ databases">
        <authorList>
            <person name="Afonso C.L."/>
            <person name="Miller P.J."/>
            <person name="Scott M.A."/>
            <person name="Spackman E."/>
            <person name="Goraichik I."/>
            <person name="Dimitrov K.M."/>
            <person name="Suarez D.L."/>
            <person name="Swayne D.E."/>
        </authorList>
    </citation>
    <scope>NUCLEOTIDE SEQUENCE [LARGE SCALE GENOMIC DNA]</scope>
    <source>
        <strain evidence="4 5">B5P</strain>
    </source>
</reference>
<evidence type="ECO:0000313" key="5">
    <source>
        <dbReference type="Proteomes" id="UP000193083"/>
    </source>
</evidence>
<dbReference type="PANTHER" id="PTHR10584:SF157">
    <property type="entry name" value="SULFOFRUCTOSE KINASE"/>
    <property type="match status" value="1"/>
</dbReference>
<name>A0A1X7PG53_9HYPH</name>
<gene>
    <name evidence="4" type="ORF">SAMN02982922_3990</name>
</gene>
<dbReference type="InterPro" id="IPR029056">
    <property type="entry name" value="Ribokinase-like"/>
</dbReference>
<dbReference type="Gene3D" id="3.40.1190.20">
    <property type="match status" value="1"/>
</dbReference>
<dbReference type="RefSeq" id="WP_085465733.1">
    <property type="nucleotide sequence ID" value="NZ_FXBL01000004.1"/>
</dbReference>
<keyword evidence="1" id="KW-0808">Transferase</keyword>
<dbReference type="GO" id="GO:0005829">
    <property type="term" value="C:cytosol"/>
    <property type="evidence" value="ECO:0007669"/>
    <property type="project" value="TreeGrafter"/>
</dbReference>
<evidence type="ECO:0000259" key="3">
    <source>
        <dbReference type="Pfam" id="PF00294"/>
    </source>
</evidence>
<keyword evidence="2 4" id="KW-0418">Kinase</keyword>
<dbReference type="OrthoDB" id="9795789at2"/>
<protein>
    <submittedName>
        <fullName evidence="4">Sugar or nucleoside kinase, ribokinase family</fullName>
    </submittedName>
</protein>
<organism evidence="4 5">
    <name type="scientific">Mesorhizobium australicum</name>
    <dbReference type="NCBI Taxonomy" id="536018"/>
    <lineage>
        <taxon>Bacteria</taxon>
        <taxon>Pseudomonadati</taxon>
        <taxon>Pseudomonadota</taxon>
        <taxon>Alphaproteobacteria</taxon>
        <taxon>Hyphomicrobiales</taxon>
        <taxon>Phyllobacteriaceae</taxon>
        <taxon>Mesorhizobium</taxon>
    </lineage>
</organism>
<dbReference type="GO" id="GO:0006796">
    <property type="term" value="P:phosphate-containing compound metabolic process"/>
    <property type="evidence" value="ECO:0007669"/>
    <property type="project" value="UniProtKB-ARBA"/>
</dbReference>
<dbReference type="InterPro" id="IPR002139">
    <property type="entry name" value="Ribo/fructo_kinase"/>
</dbReference>
<evidence type="ECO:0000256" key="1">
    <source>
        <dbReference type="ARBA" id="ARBA00022679"/>
    </source>
</evidence>